<evidence type="ECO:0000256" key="2">
    <source>
        <dbReference type="ARBA" id="ARBA00007357"/>
    </source>
</evidence>
<dbReference type="PROSITE" id="PS51885">
    <property type="entry name" value="NEPRILYSIN"/>
    <property type="match status" value="2"/>
</dbReference>
<dbReference type="Gene3D" id="1.10.1380.10">
    <property type="entry name" value="Neutral endopeptidase , domain2"/>
    <property type="match status" value="2"/>
</dbReference>
<feature type="domain" description="Peptidase M13 N-terminal" evidence="9">
    <location>
        <begin position="858"/>
        <end position="1138"/>
    </location>
</feature>
<name>A0ABR1DFZ9_NECAM</name>
<dbReference type="InterPro" id="IPR000718">
    <property type="entry name" value="Peptidase_M13"/>
</dbReference>
<keyword evidence="4" id="KW-0479">Metal-binding</keyword>
<dbReference type="CDD" id="cd08662">
    <property type="entry name" value="M13"/>
    <property type="match status" value="2"/>
</dbReference>
<evidence type="ECO:0000259" key="8">
    <source>
        <dbReference type="Pfam" id="PF01431"/>
    </source>
</evidence>
<evidence type="ECO:0008006" key="12">
    <source>
        <dbReference type="Google" id="ProtNLM"/>
    </source>
</evidence>
<comment type="caution">
    <text evidence="10">The sequence shown here is derived from an EMBL/GenBank/DDBJ whole genome shotgun (WGS) entry which is preliminary data.</text>
</comment>
<organism evidence="10 11">
    <name type="scientific">Necator americanus</name>
    <name type="common">Human hookworm</name>
    <dbReference type="NCBI Taxonomy" id="51031"/>
    <lineage>
        <taxon>Eukaryota</taxon>
        <taxon>Metazoa</taxon>
        <taxon>Ecdysozoa</taxon>
        <taxon>Nematoda</taxon>
        <taxon>Chromadorea</taxon>
        <taxon>Rhabditida</taxon>
        <taxon>Rhabditina</taxon>
        <taxon>Rhabditomorpha</taxon>
        <taxon>Strongyloidea</taxon>
        <taxon>Ancylostomatidae</taxon>
        <taxon>Bunostominae</taxon>
        <taxon>Necator</taxon>
    </lineage>
</organism>
<dbReference type="PRINTS" id="PR00786">
    <property type="entry name" value="NEPRILYSIN"/>
</dbReference>
<evidence type="ECO:0000256" key="6">
    <source>
        <dbReference type="ARBA" id="ARBA00022833"/>
    </source>
</evidence>
<dbReference type="InterPro" id="IPR042089">
    <property type="entry name" value="Peptidase_M13_dom_2"/>
</dbReference>
<dbReference type="InterPro" id="IPR008753">
    <property type="entry name" value="Peptidase_M13_N"/>
</dbReference>
<dbReference type="InterPro" id="IPR024079">
    <property type="entry name" value="MetalloPept_cat_dom_sf"/>
</dbReference>
<dbReference type="Pfam" id="PF01431">
    <property type="entry name" value="Peptidase_M13"/>
    <property type="match status" value="2"/>
</dbReference>
<accession>A0ABR1DFZ9</accession>
<dbReference type="Proteomes" id="UP001303046">
    <property type="component" value="Unassembled WGS sequence"/>
</dbReference>
<proteinExistence type="inferred from homology"/>
<keyword evidence="6" id="KW-0862">Zinc</keyword>
<dbReference type="Pfam" id="PF05649">
    <property type="entry name" value="Peptidase_M13_N"/>
    <property type="match status" value="3"/>
</dbReference>
<dbReference type="InterPro" id="IPR018497">
    <property type="entry name" value="Peptidase_M13_C"/>
</dbReference>
<keyword evidence="5" id="KW-0378">Hydrolase</keyword>
<reference evidence="10 11" key="1">
    <citation type="submission" date="2023-08" db="EMBL/GenBank/DDBJ databases">
        <title>A Necator americanus chromosomal reference genome.</title>
        <authorList>
            <person name="Ilik V."/>
            <person name="Petrzelkova K.J."/>
            <person name="Pardy F."/>
            <person name="Fuh T."/>
            <person name="Niatou-Singa F.S."/>
            <person name="Gouil Q."/>
            <person name="Baker L."/>
            <person name="Ritchie M.E."/>
            <person name="Jex A.R."/>
            <person name="Gazzola D."/>
            <person name="Li H."/>
            <person name="Toshio Fujiwara R."/>
            <person name="Zhan B."/>
            <person name="Aroian R.V."/>
            <person name="Pafco B."/>
            <person name="Schwarz E.M."/>
        </authorList>
    </citation>
    <scope>NUCLEOTIDE SEQUENCE [LARGE SCALE GENOMIC DNA]</scope>
    <source>
        <strain evidence="10 11">Aroian</strain>
        <tissue evidence="10">Whole animal</tissue>
    </source>
</reference>
<dbReference type="EMBL" id="JAVFWL010000004">
    <property type="protein sequence ID" value="KAK6748906.1"/>
    <property type="molecule type" value="Genomic_DNA"/>
</dbReference>
<evidence type="ECO:0000256" key="3">
    <source>
        <dbReference type="ARBA" id="ARBA00022670"/>
    </source>
</evidence>
<feature type="domain" description="Peptidase M13 N-terminal" evidence="9">
    <location>
        <begin position="1203"/>
        <end position="1288"/>
    </location>
</feature>
<evidence type="ECO:0000256" key="7">
    <source>
        <dbReference type="ARBA" id="ARBA00023049"/>
    </source>
</evidence>
<keyword evidence="3" id="KW-0645">Protease</keyword>
<keyword evidence="11" id="KW-1185">Reference proteome</keyword>
<comment type="similarity">
    <text evidence="2">Belongs to the peptidase M13 family.</text>
</comment>
<evidence type="ECO:0000313" key="11">
    <source>
        <dbReference type="Proteomes" id="UP001303046"/>
    </source>
</evidence>
<protein>
    <recommendedName>
        <fullName evidence="12">Peptidase family M13</fullName>
    </recommendedName>
</protein>
<keyword evidence="7" id="KW-0482">Metalloprotease</keyword>
<evidence type="ECO:0000259" key="9">
    <source>
        <dbReference type="Pfam" id="PF05649"/>
    </source>
</evidence>
<dbReference type="Gene3D" id="3.40.390.10">
    <property type="entry name" value="Collagenase (Catalytic Domain)"/>
    <property type="match status" value="2"/>
</dbReference>
<gene>
    <name evidence="10" type="primary">Necator_chrIV.g14792</name>
    <name evidence="10" type="ORF">RB195_001497</name>
</gene>
<feature type="domain" description="Peptidase M13 N-terminal" evidence="9">
    <location>
        <begin position="91"/>
        <end position="529"/>
    </location>
</feature>
<evidence type="ECO:0000256" key="4">
    <source>
        <dbReference type="ARBA" id="ARBA00022723"/>
    </source>
</evidence>
<feature type="domain" description="Peptidase M13 C-terminal" evidence="8">
    <location>
        <begin position="591"/>
        <end position="804"/>
    </location>
</feature>
<evidence type="ECO:0000313" key="10">
    <source>
        <dbReference type="EMBL" id="KAK6748906.1"/>
    </source>
</evidence>
<evidence type="ECO:0000256" key="1">
    <source>
        <dbReference type="ARBA" id="ARBA00001947"/>
    </source>
</evidence>
<comment type="cofactor">
    <cofactor evidence="1">
        <name>Zn(2+)</name>
        <dbReference type="ChEBI" id="CHEBI:29105"/>
    </cofactor>
</comment>
<dbReference type="SUPFAM" id="SSF55486">
    <property type="entry name" value="Metalloproteases ('zincins'), catalytic domain"/>
    <property type="match status" value="2"/>
</dbReference>
<feature type="domain" description="Peptidase M13 C-terminal" evidence="8">
    <location>
        <begin position="1392"/>
        <end position="1608"/>
    </location>
</feature>
<evidence type="ECO:0000256" key="5">
    <source>
        <dbReference type="ARBA" id="ARBA00022801"/>
    </source>
</evidence>
<dbReference type="PANTHER" id="PTHR11733">
    <property type="entry name" value="ZINC METALLOPROTEASE FAMILY M13 NEPRILYSIN-RELATED"/>
    <property type="match status" value="1"/>
</dbReference>
<sequence>MDKGNSLKTILGAVLLLVFLATFGISIAILVEVINNNNDSNNKNTPVNQLKTVNDLNVHSPKQIVAGSGKYDGYKGATDLFKASLNTSVDPCSDFYKYTCGNFGGYMSFDVSDTNNAIAMAQQMANLTYVNSSPDPVKQVTWYHQQCSAARMNWTAMNRDGKYVMAAINRTAAGEQGFLNETQFPFYMLYQDKKVNSFPDRIGMGYLLGYPAGFEGVANLVTPYVDTNWKDPHGANGYAYFIDQPSTLLPYTYHKKAWGIYEQSLISTIVDVMNLLASTQNIKLDQKTLLQDAKDIAAFDHLLALTYSTDDTTRRQFDRSYNPMTIGQLTQTYPNISWHTFVPEATGTSQHVLGTLLNDITYKYIVMEPAKLLMLNSMLGNPKFVSARALINYVYYSVVNANYDFLPWSQGNYVHQTRVVRPPIGRPRHIRQERRRYERKQFDDVTDSQISCAQETVFSLPYANARVFIDNIYPTNASRAQIRDHVAKIASSILIGFRSMLDQLDWMTSATKTGAYSKIDNLVKNIAYPDWITDNAQLTNYHKELELQVNRDDYFTMVRNVELFNIHMSWDALVAGPANRLDFNGPPGTTNAWYQPELNSITFPAAILHQPFYDPTWPTAVNFGGMGVVAGHELTHGFDDQGVQWDGTGILSGWMDDTSKVGFTNMANCVVNEYNGFCPLNKTTYGTASCIDGSQTQGENIADNGGIHAAYRAYRNFINLYGPDPQLPDDLLQEFTSDQLFFLSFAQVWCQEPYTDDVEMRQLLVDPHSPSQYRVWGTIQNFAAFKDAFHCPTSAYAPDNHCDVWVSDIDSSYGEPVVKNELNIETNKQITTNDMNKYNAYKLAVGYYQQSLNASIDPCNDFFEYACGKYDKLVSFHYADANNYVIMATQLNSPAYQSTIKNSTALTKEKAFSDACITATSNSNTSQRILVSKNYLMPRVTLLAQYLGSNFTYSFGGNVASLPNSVQLANALSYLSFSQGIDTLVTPFVDTNWLDPTKGYRMFMDQNTAYMSKTYYPPGAFKTIENNYIDTATYVIGNFTKEQGLTVDPNLRDKVKGLVEFEQMIANTYSTDDGSRRQYKRSWNLMRITDLQSNYSFIDWRTYMKQVPAVAQDVVQNHNFTVSVMEPGQYAKMSKDYATLDATKLGCRFQNKTTKGPTGVFCLLQGLRVTFQGGVCHYREQTFEESFALGRQRHRPRIAKGDTLADTQTSCAEMANALMQFANGRVFIDYLYPDEKSKKMIRDTAGGLIRNVINSFQGMVDQLDWMSVDTKRKAYDKTMGIIQNIAFPDWIMNNTQLDAYYQDLFVDHTKDNYYDMWTKLTVFNMMLQYKQLTFATTDRTDFLGQPGTVNAWSKRCDVWYNCAGGCDRVTESPHPQSLAQLDEDSCAFDPPPELNSITFPAGILQPPYFHPQWPASINYGGMGVVAGHELTHGFDDEGVQWGPTGAISFPANDNCTGWMDEFSTAGFNKMAQCVITEYNQFCPLNAKEYTPNCVNGVQTQGENIADNGGIHAAFRAYRTHIALDGPDPLLPDRLFGQFNHDQLFFLNFAQVWCEKRRTDDKLYQQLMVDPHSPSMYRVFGTIQNYPAFRVAFNCPANSTYAPPKHCNVWVPEKEP</sequence>
<dbReference type="PANTHER" id="PTHR11733:SF240">
    <property type="entry name" value="GH14155P-RELATED"/>
    <property type="match status" value="1"/>
</dbReference>